<dbReference type="Pfam" id="PF00501">
    <property type="entry name" value="AMP-binding"/>
    <property type="match status" value="1"/>
</dbReference>
<dbReference type="SMART" id="SM00823">
    <property type="entry name" value="PKS_PP"/>
    <property type="match status" value="1"/>
</dbReference>
<dbReference type="PANTHER" id="PTHR45527:SF1">
    <property type="entry name" value="FATTY ACID SYNTHASE"/>
    <property type="match status" value="1"/>
</dbReference>
<keyword evidence="3" id="KW-0597">Phosphoprotein</keyword>
<dbReference type="SUPFAM" id="SSF53474">
    <property type="entry name" value="alpha/beta-Hydrolases"/>
    <property type="match status" value="1"/>
</dbReference>
<dbReference type="InterPro" id="IPR020845">
    <property type="entry name" value="AMP-binding_CS"/>
</dbReference>
<dbReference type="PANTHER" id="PTHR45527">
    <property type="entry name" value="NONRIBOSOMAL PEPTIDE SYNTHETASE"/>
    <property type="match status" value="1"/>
</dbReference>
<dbReference type="InterPro" id="IPR036736">
    <property type="entry name" value="ACP-like_sf"/>
</dbReference>
<dbReference type="GO" id="GO:0005829">
    <property type="term" value="C:cytosol"/>
    <property type="evidence" value="ECO:0007669"/>
    <property type="project" value="TreeGrafter"/>
</dbReference>
<dbReference type="NCBIfam" id="TIGR01733">
    <property type="entry name" value="AA-adenyl-dom"/>
    <property type="match status" value="1"/>
</dbReference>
<dbReference type="Gene3D" id="3.30.559.30">
    <property type="entry name" value="Nonribosomal peptide synthetase, condensation domain"/>
    <property type="match status" value="1"/>
</dbReference>
<dbReference type="PROSITE" id="PS50075">
    <property type="entry name" value="CARRIER"/>
    <property type="match status" value="1"/>
</dbReference>
<gene>
    <name evidence="5" type="ORF">KSF_095330</name>
</gene>
<dbReference type="SUPFAM" id="SSF47336">
    <property type="entry name" value="ACP-like"/>
    <property type="match status" value="1"/>
</dbReference>
<dbReference type="GO" id="GO:0044550">
    <property type="term" value="P:secondary metabolite biosynthetic process"/>
    <property type="evidence" value="ECO:0007669"/>
    <property type="project" value="TreeGrafter"/>
</dbReference>
<feature type="domain" description="Carrier" evidence="4">
    <location>
        <begin position="1004"/>
        <end position="1079"/>
    </location>
</feature>
<dbReference type="GO" id="GO:0003824">
    <property type="term" value="F:catalytic activity"/>
    <property type="evidence" value="ECO:0007669"/>
    <property type="project" value="InterPro"/>
</dbReference>
<dbReference type="Pfam" id="PF00550">
    <property type="entry name" value="PP-binding"/>
    <property type="match status" value="1"/>
</dbReference>
<protein>
    <recommendedName>
        <fullName evidence="4">Carrier domain-containing protein</fullName>
    </recommendedName>
</protein>
<dbReference type="InterPro" id="IPR029058">
    <property type="entry name" value="AB_hydrolase_fold"/>
</dbReference>
<dbReference type="Pfam" id="PF13193">
    <property type="entry name" value="AMP-binding_C"/>
    <property type="match status" value="1"/>
</dbReference>
<dbReference type="Proteomes" id="UP000597444">
    <property type="component" value="Unassembled WGS sequence"/>
</dbReference>
<dbReference type="Pfam" id="PF00975">
    <property type="entry name" value="Thioesterase"/>
    <property type="match status" value="1"/>
</dbReference>
<accession>A0A8J3IVX6</accession>
<dbReference type="InterPro" id="IPR023213">
    <property type="entry name" value="CAT-like_dom_sf"/>
</dbReference>
<dbReference type="InterPro" id="IPR000873">
    <property type="entry name" value="AMP-dep_synth/lig_dom"/>
</dbReference>
<evidence type="ECO:0000256" key="2">
    <source>
        <dbReference type="ARBA" id="ARBA00022450"/>
    </source>
</evidence>
<dbReference type="InterPro" id="IPR020806">
    <property type="entry name" value="PKS_PP-bd"/>
</dbReference>
<dbReference type="PROSITE" id="PS00455">
    <property type="entry name" value="AMP_BINDING"/>
    <property type="match status" value="1"/>
</dbReference>
<dbReference type="CDD" id="cd05930">
    <property type="entry name" value="A_NRPS"/>
    <property type="match status" value="1"/>
</dbReference>
<dbReference type="InterPro" id="IPR045851">
    <property type="entry name" value="AMP-bd_C_sf"/>
</dbReference>
<dbReference type="InterPro" id="IPR010071">
    <property type="entry name" value="AA_adenyl_dom"/>
</dbReference>
<dbReference type="Pfam" id="PF00668">
    <property type="entry name" value="Condensation"/>
    <property type="match status" value="1"/>
</dbReference>
<evidence type="ECO:0000259" key="4">
    <source>
        <dbReference type="PROSITE" id="PS50075"/>
    </source>
</evidence>
<proteinExistence type="predicted"/>
<dbReference type="Gene3D" id="1.10.1200.10">
    <property type="entry name" value="ACP-like"/>
    <property type="match status" value="1"/>
</dbReference>
<evidence type="ECO:0000256" key="1">
    <source>
        <dbReference type="ARBA" id="ARBA00001957"/>
    </source>
</evidence>
<dbReference type="Gene3D" id="3.40.50.980">
    <property type="match status" value="2"/>
</dbReference>
<dbReference type="Gene3D" id="2.30.38.10">
    <property type="entry name" value="Luciferase, Domain 3"/>
    <property type="match status" value="1"/>
</dbReference>
<organism evidence="5 6">
    <name type="scientific">Reticulibacter mediterranei</name>
    <dbReference type="NCBI Taxonomy" id="2778369"/>
    <lineage>
        <taxon>Bacteria</taxon>
        <taxon>Bacillati</taxon>
        <taxon>Chloroflexota</taxon>
        <taxon>Ktedonobacteria</taxon>
        <taxon>Ktedonobacterales</taxon>
        <taxon>Reticulibacteraceae</taxon>
        <taxon>Reticulibacter</taxon>
    </lineage>
</organism>
<dbReference type="FunFam" id="3.40.50.980:FF:000001">
    <property type="entry name" value="Non-ribosomal peptide synthetase"/>
    <property type="match status" value="1"/>
</dbReference>
<evidence type="ECO:0000256" key="3">
    <source>
        <dbReference type="ARBA" id="ARBA00022553"/>
    </source>
</evidence>
<dbReference type="RefSeq" id="WP_220210127.1">
    <property type="nucleotide sequence ID" value="NZ_BNJK01000002.1"/>
</dbReference>
<dbReference type="SUPFAM" id="SSF56801">
    <property type="entry name" value="Acetyl-CoA synthetase-like"/>
    <property type="match status" value="1"/>
</dbReference>
<comment type="cofactor">
    <cofactor evidence="1">
        <name>pantetheine 4'-phosphate</name>
        <dbReference type="ChEBI" id="CHEBI:47942"/>
    </cofactor>
</comment>
<dbReference type="InterPro" id="IPR009081">
    <property type="entry name" value="PP-bd_ACP"/>
</dbReference>
<dbReference type="GO" id="GO:0008610">
    <property type="term" value="P:lipid biosynthetic process"/>
    <property type="evidence" value="ECO:0007669"/>
    <property type="project" value="UniProtKB-ARBA"/>
</dbReference>
<dbReference type="CDD" id="cd19531">
    <property type="entry name" value="LCL_NRPS-like"/>
    <property type="match status" value="1"/>
</dbReference>
<dbReference type="Gene3D" id="3.30.300.30">
    <property type="match status" value="1"/>
</dbReference>
<dbReference type="InterPro" id="IPR001031">
    <property type="entry name" value="Thioesterase"/>
</dbReference>
<reference evidence="5" key="1">
    <citation type="submission" date="2020-10" db="EMBL/GenBank/DDBJ databases">
        <title>Taxonomic study of unclassified bacteria belonging to the class Ktedonobacteria.</title>
        <authorList>
            <person name="Yabe S."/>
            <person name="Wang C.M."/>
            <person name="Zheng Y."/>
            <person name="Sakai Y."/>
            <person name="Cavaletti L."/>
            <person name="Monciardini P."/>
            <person name="Donadio S."/>
        </authorList>
    </citation>
    <scope>NUCLEOTIDE SEQUENCE</scope>
    <source>
        <strain evidence="5">ID150040</strain>
    </source>
</reference>
<dbReference type="InterPro" id="IPR025110">
    <property type="entry name" value="AMP-bd_C"/>
</dbReference>
<dbReference type="GO" id="GO:0031177">
    <property type="term" value="F:phosphopantetheine binding"/>
    <property type="evidence" value="ECO:0007669"/>
    <property type="project" value="InterPro"/>
</dbReference>
<dbReference type="EMBL" id="BNJK01000002">
    <property type="protein sequence ID" value="GHO99485.1"/>
    <property type="molecule type" value="Genomic_DNA"/>
</dbReference>
<dbReference type="Gene3D" id="3.30.559.10">
    <property type="entry name" value="Chloramphenicol acetyltransferase-like domain"/>
    <property type="match status" value="1"/>
</dbReference>
<comment type="caution">
    <text evidence="5">The sequence shown here is derived from an EMBL/GenBank/DDBJ whole genome shotgun (WGS) entry which is preliminary data.</text>
</comment>
<evidence type="ECO:0000313" key="6">
    <source>
        <dbReference type="Proteomes" id="UP000597444"/>
    </source>
</evidence>
<dbReference type="FunFam" id="3.30.300.30:FF:000010">
    <property type="entry name" value="Enterobactin synthetase component F"/>
    <property type="match status" value="1"/>
</dbReference>
<keyword evidence="2" id="KW-0596">Phosphopantetheine</keyword>
<keyword evidence="6" id="KW-1185">Reference proteome</keyword>
<dbReference type="InterPro" id="IPR001242">
    <property type="entry name" value="Condensation_dom"/>
</dbReference>
<dbReference type="GO" id="GO:0043041">
    <property type="term" value="P:amino acid activation for nonribosomal peptide biosynthetic process"/>
    <property type="evidence" value="ECO:0007669"/>
    <property type="project" value="TreeGrafter"/>
</dbReference>
<dbReference type="Gene3D" id="3.40.50.1820">
    <property type="entry name" value="alpha/beta hydrolase"/>
    <property type="match status" value="1"/>
</dbReference>
<sequence>MSSVITHNLHAGEHSKIVPASSYQEGLWLLNQIHSESTINTLSATVHIHHDLNNTSLQNSLNLLIERHELLRTTFRLEVGQLVQVIADRQPLPLTIHSLQHVSEEQQQAQIQQLAREQALVPFDTAQGPLLRASLVQLSNTHSLLLLTLHRLIADDWTVSLLAREIANLYEADAKKASSELPPVFNQYADFIKKQEQEQTEETLAAHLAYWKQQIEDAPSILPLPTDHPRPAATSWRGATVQTVLPASLIQDLRIVSQQQQVHLHATLLAAFATLLARYTNQQDLLLGALVPARRSPEHRELLGPCDNTLVLRPNLEGDPAFLEFMTRSRDLLNTSLEHEMLPFDTLMKAVRPAGSLNSTPLIQVLLNLPWELPSLPAGWTLQPVESGVDTAEFDLALDLHQSPEGLICRFTYSTDLFEQATIERMSQHWQTLLESVVANPSLSLSRLPLLPDAERRQLLEEWTATERIYPLQQSYAELFEAQVARTPQATAAAYEVEQVSYDYLNRQANVLAHQLREYGVGPDTLVSLLAERGIPVLVSILGIFKAGGGYLPLDPHHPPTRQRYFIEQSRTPLILCTKKLEHQIIEAIQDTPEENRPRYLIIEDLLADEQRTPERQENPPLQGTPDSLAYVIYTSGSTGLPKGAILERKGMLNHLFGKIDALQLTADDIVIQTASQCFDISVWQLLAVLLVGGRVQICPDDITQDPELLLREVEKKRVSILETVPSWLRAMLDTAESTAQSKKAPNLTTLRWMVPTGEALPVELSRRWLQRYPNIPLLNAYGPTECSDDVTHYVVAEPPAEGMSNMPIGTALPNMRIYVLDRHLQPQPIGVSGEICVGGVGVGRGYLDNEKKTREAFVPDPFSGVEGTYLYKTGDLGRFLPDGNLEFQGRVDFQVKIRGYRIELGEIEAVLNQHPSVREAVVLAREDQPGHKQLVAYIELKKGQTVTVDELRDLTKQHLAPYMEPRTFMIMEQFPLTSNGKLDRKALPMPEWNLSEKAEGYVAPNTQLEQQLVTICEELLGVSPIGIRDNFFYIGGDSLMAARFFDRIGQTIGKKIPLSVFFAGATIENVARTLQQDEPQEEAQLPKGLVAVQKGGSKRPFFYLHGEWKGGAFYTQDIAKALGSEQPFYLMDPYPLGESEMPPSMEEVAASHIALMRSVQPEGPYQLGGYCNGALVAYEIARQLHAAGQKVDLLLLIDPDAPAQERWLLRLLEKAGAFTGMDRKRQLEAFFFIGHVYRYARFPRYRHRYLAELLGMVDPDESNHEAGGKLAAASLAASFRLKLLGLLPDMKKLLRGNAIMYDWLVANYAPALYPGEITFFWTSEEPWRPIGWQPVMNAKRWDIETYTLPGNHITSRTTYLPILIEHIRTCIDQAQEQ</sequence>
<evidence type="ECO:0000313" key="5">
    <source>
        <dbReference type="EMBL" id="GHO99485.1"/>
    </source>
</evidence>
<name>A0A8J3IVX6_9CHLR</name>
<dbReference type="SUPFAM" id="SSF52777">
    <property type="entry name" value="CoA-dependent acyltransferases"/>
    <property type="match status" value="2"/>
</dbReference>